<name>A0A834HRF3_RHYFE</name>
<feature type="region of interest" description="Disordered" evidence="1">
    <location>
        <begin position="39"/>
        <end position="61"/>
    </location>
</feature>
<evidence type="ECO:0000313" key="3">
    <source>
        <dbReference type="Proteomes" id="UP000625711"/>
    </source>
</evidence>
<keyword evidence="3" id="KW-1185">Reference proteome</keyword>
<evidence type="ECO:0000256" key="1">
    <source>
        <dbReference type="SAM" id="MobiDB-lite"/>
    </source>
</evidence>
<feature type="compositionally biased region" description="Basic and acidic residues" evidence="1">
    <location>
        <begin position="44"/>
        <end position="57"/>
    </location>
</feature>
<accession>A0A834HRF3</accession>
<dbReference type="Proteomes" id="UP000625711">
    <property type="component" value="Unassembled WGS sequence"/>
</dbReference>
<dbReference type="AlphaFoldDB" id="A0A834HRF3"/>
<gene>
    <name evidence="2" type="ORF">GWI33_020944</name>
</gene>
<feature type="region of interest" description="Disordered" evidence="1">
    <location>
        <begin position="106"/>
        <end position="126"/>
    </location>
</feature>
<proteinExistence type="predicted"/>
<organism evidence="2 3">
    <name type="scientific">Rhynchophorus ferrugineus</name>
    <name type="common">Red palm weevil</name>
    <name type="synonym">Curculio ferrugineus</name>
    <dbReference type="NCBI Taxonomy" id="354439"/>
    <lineage>
        <taxon>Eukaryota</taxon>
        <taxon>Metazoa</taxon>
        <taxon>Ecdysozoa</taxon>
        <taxon>Arthropoda</taxon>
        <taxon>Hexapoda</taxon>
        <taxon>Insecta</taxon>
        <taxon>Pterygota</taxon>
        <taxon>Neoptera</taxon>
        <taxon>Endopterygota</taxon>
        <taxon>Coleoptera</taxon>
        <taxon>Polyphaga</taxon>
        <taxon>Cucujiformia</taxon>
        <taxon>Curculionidae</taxon>
        <taxon>Dryophthorinae</taxon>
        <taxon>Rhynchophorus</taxon>
    </lineage>
</organism>
<evidence type="ECO:0000313" key="2">
    <source>
        <dbReference type="EMBL" id="KAF7265657.1"/>
    </source>
</evidence>
<protein>
    <submittedName>
        <fullName evidence="2">Uncharacterized protein</fullName>
    </submittedName>
</protein>
<dbReference type="EMBL" id="JAACXV010014588">
    <property type="protein sequence ID" value="KAF7265657.1"/>
    <property type="molecule type" value="Genomic_DNA"/>
</dbReference>
<sequence>MFVFIGQYNNPNAKANINLLNIPETGDFSPAYLNASLRRRRGERARGKNDDKGRGDGRGLINKMQEGAYRGLQTMVAFTSIQIVPFRTHRDRSGGGPAFNGVVGNGGEAVGGARGESVKGLVGGGK</sequence>
<comment type="caution">
    <text evidence="2">The sequence shown here is derived from an EMBL/GenBank/DDBJ whole genome shotgun (WGS) entry which is preliminary data.</text>
</comment>
<reference evidence="2" key="1">
    <citation type="submission" date="2020-08" db="EMBL/GenBank/DDBJ databases">
        <title>Genome sequencing and assembly of the red palm weevil Rhynchophorus ferrugineus.</title>
        <authorList>
            <person name="Dias G.B."/>
            <person name="Bergman C.M."/>
            <person name="Manee M."/>
        </authorList>
    </citation>
    <scope>NUCLEOTIDE SEQUENCE</scope>
    <source>
        <strain evidence="2">AA-2017</strain>
        <tissue evidence="2">Whole larva</tissue>
    </source>
</reference>